<dbReference type="RefSeq" id="WP_306839198.1">
    <property type="nucleotide sequence ID" value="NZ_JAUSRF010000021.1"/>
</dbReference>
<name>A0ABT9Q0X3_9HYPH</name>
<dbReference type="EMBL" id="JAUSRF010000021">
    <property type="protein sequence ID" value="MDP9840003.1"/>
    <property type="molecule type" value="Genomic_DNA"/>
</dbReference>
<dbReference type="Proteomes" id="UP001241472">
    <property type="component" value="Unassembled WGS sequence"/>
</dbReference>
<protein>
    <submittedName>
        <fullName evidence="1">Uncharacterized protein</fullName>
    </submittedName>
</protein>
<gene>
    <name evidence="1" type="ORF">J2T09_004783</name>
</gene>
<comment type="caution">
    <text evidence="1">The sequence shown here is derived from an EMBL/GenBank/DDBJ whole genome shotgun (WGS) entry which is preliminary data.</text>
</comment>
<keyword evidence="2" id="KW-1185">Reference proteome</keyword>
<evidence type="ECO:0000313" key="2">
    <source>
        <dbReference type="Proteomes" id="UP001241472"/>
    </source>
</evidence>
<reference evidence="1 2" key="1">
    <citation type="submission" date="2023-07" db="EMBL/GenBank/DDBJ databases">
        <title>Sorghum-associated microbial communities from plants grown in Nebraska, USA.</title>
        <authorList>
            <person name="Schachtman D."/>
        </authorList>
    </citation>
    <scope>NUCLEOTIDE SEQUENCE [LARGE SCALE GENOMIC DNA]</scope>
    <source>
        <strain evidence="1 2">DS1307</strain>
    </source>
</reference>
<organism evidence="1 2">
    <name type="scientific">Neorhizobium huautlense</name>
    <dbReference type="NCBI Taxonomy" id="67774"/>
    <lineage>
        <taxon>Bacteria</taxon>
        <taxon>Pseudomonadati</taxon>
        <taxon>Pseudomonadota</taxon>
        <taxon>Alphaproteobacteria</taxon>
        <taxon>Hyphomicrobiales</taxon>
        <taxon>Rhizobiaceae</taxon>
        <taxon>Rhizobium/Agrobacterium group</taxon>
        <taxon>Neorhizobium</taxon>
    </lineage>
</organism>
<sequence length="89" mass="9579">MSAAADMAEIGKPEDISRYSPIRIASKGVYADEGVLNTKALDWQAKLGGKRLQPAVYGAATFRHRLQPHPVDIAKALTVLANASIIICF</sequence>
<proteinExistence type="predicted"/>
<accession>A0ABT9Q0X3</accession>
<evidence type="ECO:0000313" key="1">
    <source>
        <dbReference type="EMBL" id="MDP9840003.1"/>
    </source>
</evidence>